<reference evidence="1 2" key="1">
    <citation type="submission" date="2014-01" db="EMBL/GenBank/DDBJ databases">
        <title>Sulfitobacter sp. H3 (MCCC 1A00686) Genome Sequencing.</title>
        <authorList>
            <person name="Lai Q."/>
            <person name="Hong Z."/>
        </authorList>
    </citation>
    <scope>NUCLEOTIDE SEQUENCE [LARGE SCALE GENOMIC DNA]</scope>
    <source>
        <strain evidence="1 2">H3</strain>
    </source>
</reference>
<proteinExistence type="predicted"/>
<gene>
    <name evidence="1" type="ORF">SUH3_19350</name>
</gene>
<accession>A0A073J105</accession>
<dbReference type="AlphaFoldDB" id="A0A073J105"/>
<keyword evidence="2" id="KW-1185">Reference proteome</keyword>
<dbReference type="GeneID" id="68869589"/>
<dbReference type="RefSeq" id="WP_037925782.1">
    <property type="nucleotide sequence ID" value="NZ_CP054599.1"/>
</dbReference>
<protein>
    <submittedName>
        <fullName evidence="1">Uncharacterized protein</fullName>
    </submittedName>
</protein>
<organism evidence="1 2">
    <name type="scientific">Pseudosulfitobacter pseudonitzschiae</name>
    <dbReference type="NCBI Taxonomy" id="1402135"/>
    <lineage>
        <taxon>Bacteria</taxon>
        <taxon>Pseudomonadati</taxon>
        <taxon>Pseudomonadota</taxon>
        <taxon>Alphaproteobacteria</taxon>
        <taxon>Rhodobacterales</taxon>
        <taxon>Roseobacteraceae</taxon>
        <taxon>Pseudosulfitobacter</taxon>
    </lineage>
</organism>
<evidence type="ECO:0000313" key="2">
    <source>
        <dbReference type="Proteomes" id="UP000027746"/>
    </source>
</evidence>
<comment type="caution">
    <text evidence="1">The sequence shown here is derived from an EMBL/GenBank/DDBJ whole genome shotgun (WGS) entry which is preliminary data.</text>
</comment>
<evidence type="ECO:0000313" key="1">
    <source>
        <dbReference type="EMBL" id="KEJ95669.1"/>
    </source>
</evidence>
<dbReference type="OrthoDB" id="7725299at2"/>
<dbReference type="EMBL" id="JAMD01000005">
    <property type="protein sequence ID" value="KEJ95669.1"/>
    <property type="molecule type" value="Genomic_DNA"/>
</dbReference>
<sequence length="172" mass="18637">MTTSQTLPELVYAAQTAANASQDRISAILEHAQGQPLSNAQIEDVNSETVAIELAAVDIFTVFEARMQRHFKRGPLSRKVEARLSAAGHDDLAHRLHQYYLAINVLKHGTGASHRELLSAKTPMFAVLQAAEGPARAEGAPSGLIDVMTPRFFDGLADTILEAFQFLENGQG</sequence>
<dbReference type="Proteomes" id="UP000027746">
    <property type="component" value="Unassembled WGS sequence"/>
</dbReference>
<name>A0A073J105_9RHOB</name>